<proteinExistence type="predicted"/>
<evidence type="ECO:0000313" key="3">
    <source>
        <dbReference type="Proteomes" id="UP000325030"/>
    </source>
</evidence>
<reference evidence="3" key="1">
    <citation type="submission" date="2018-09" db="EMBL/GenBank/DDBJ databases">
        <title>Complete Genome Sequencing of Sulfolobus sp. JCM 16834.</title>
        <authorList>
            <person name="Kato S."/>
            <person name="Itoh T."/>
            <person name="Ohkuma M."/>
        </authorList>
    </citation>
    <scope>NUCLEOTIDE SEQUENCE [LARGE SCALE GENOMIC DNA]</scope>
    <source>
        <strain evidence="3">IC-007</strain>
    </source>
</reference>
<name>A0A510E5J5_9CREN</name>
<dbReference type="Proteomes" id="UP000325030">
    <property type="component" value="Chromosome"/>
</dbReference>
<dbReference type="PANTHER" id="PTHR35901:SF1">
    <property type="entry name" value="EXONUCLEASE VAPC9"/>
    <property type="match status" value="1"/>
</dbReference>
<keyword evidence="2" id="KW-0269">Exonuclease</keyword>
<evidence type="ECO:0000313" key="2">
    <source>
        <dbReference type="EMBL" id="BBG27769.1"/>
    </source>
</evidence>
<dbReference type="InterPro" id="IPR044153">
    <property type="entry name" value="PIN_Pae0151-like"/>
</dbReference>
<keyword evidence="1" id="KW-0460">Magnesium</keyword>
<dbReference type="GO" id="GO:0004527">
    <property type="term" value="F:exonuclease activity"/>
    <property type="evidence" value="ECO:0007669"/>
    <property type="project" value="UniProtKB-KW"/>
</dbReference>
<dbReference type="InterPro" id="IPR051619">
    <property type="entry name" value="TypeII_TA_RNase_PINc/VapC"/>
</dbReference>
<sequence length="138" mass="15892">MLLVKWMSYVFDSSSIYTVLERKKVGILGGNYTTFLAKFELGNIIWKGVYLHKRISKTDGLKLSSFITRLLNTMNMEDINCEEVEEIAIDYGISFYDASYVWLARRLALPLVTEDIKLRKVLERVEGLKAISTEDVVK</sequence>
<keyword evidence="2" id="KW-0378">Hydrolase</keyword>
<dbReference type="SUPFAM" id="SSF88723">
    <property type="entry name" value="PIN domain-like"/>
    <property type="match status" value="1"/>
</dbReference>
<dbReference type="AlphaFoldDB" id="A0A510E5J5"/>
<dbReference type="InterPro" id="IPR029060">
    <property type="entry name" value="PIN-like_dom_sf"/>
</dbReference>
<dbReference type="Gene3D" id="3.40.50.1010">
    <property type="entry name" value="5'-nuclease"/>
    <property type="match status" value="1"/>
</dbReference>
<protein>
    <submittedName>
        <fullName evidence="2">Exonuclease VapC9</fullName>
    </submittedName>
</protein>
<evidence type="ECO:0000256" key="1">
    <source>
        <dbReference type="ARBA" id="ARBA00022842"/>
    </source>
</evidence>
<gene>
    <name evidence="2" type="ORF">IC007_2323</name>
</gene>
<accession>A0A510E5J5</accession>
<keyword evidence="2" id="KW-0540">Nuclease</keyword>
<dbReference type="PANTHER" id="PTHR35901">
    <property type="entry name" value="RIBONUCLEASE VAPC3"/>
    <property type="match status" value="1"/>
</dbReference>
<organism evidence="2 3">
    <name type="scientific">Sulfuracidifex tepidarius</name>
    <dbReference type="NCBI Taxonomy" id="1294262"/>
    <lineage>
        <taxon>Archaea</taxon>
        <taxon>Thermoproteota</taxon>
        <taxon>Thermoprotei</taxon>
        <taxon>Sulfolobales</taxon>
        <taxon>Sulfolobaceae</taxon>
        <taxon>Sulfuracidifex</taxon>
    </lineage>
</organism>
<dbReference type="EMBL" id="AP018930">
    <property type="protein sequence ID" value="BBG27769.1"/>
    <property type="molecule type" value="Genomic_DNA"/>
</dbReference>
<dbReference type="CDD" id="cd09873">
    <property type="entry name" value="PIN_Pae0151-like"/>
    <property type="match status" value="1"/>
</dbReference>